<keyword evidence="3" id="KW-1185">Reference proteome</keyword>
<evidence type="ECO:0000256" key="1">
    <source>
        <dbReference type="SAM" id="MobiDB-lite"/>
    </source>
</evidence>
<proteinExistence type="predicted"/>
<dbReference type="Proteomes" id="UP000016930">
    <property type="component" value="Unassembled WGS sequence"/>
</dbReference>
<dbReference type="HOGENOM" id="CLU_557764_0_0_1"/>
<name>M2QDC8_CERS8</name>
<evidence type="ECO:0000313" key="2">
    <source>
        <dbReference type="EMBL" id="EMD35043.1"/>
    </source>
</evidence>
<dbReference type="AlphaFoldDB" id="M2QDC8"/>
<organism evidence="2 3">
    <name type="scientific">Ceriporiopsis subvermispora (strain B)</name>
    <name type="common">White-rot fungus</name>
    <name type="synonym">Gelatoporia subvermispora</name>
    <dbReference type="NCBI Taxonomy" id="914234"/>
    <lineage>
        <taxon>Eukaryota</taxon>
        <taxon>Fungi</taxon>
        <taxon>Dikarya</taxon>
        <taxon>Basidiomycota</taxon>
        <taxon>Agaricomycotina</taxon>
        <taxon>Agaricomycetes</taxon>
        <taxon>Polyporales</taxon>
        <taxon>Gelatoporiaceae</taxon>
        <taxon>Gelatoporia</taxon>
    </lineage>
</organism>
<evidence type="ECO:0000313" key="3">
    <source>
        <dbReference type="Proteomes" id="UP000016930"/>
    </source>
</evidence>
<dbReference type="EMBL" id="KB445801">
    <property type="protein sequence ID" value="EMD35043.1"/>
    <property type="molecule type" value="Genomic_DNA"/>
</dbReference>
<gene>
    <name evidence="2" type="ORF">CERSUDRAFT_125027</name>
</gene>
<accession>M2QDC8</accession>
<reference evidence="2 3" key="1">
    <citation type="journal article" date="2012" name="Proc. Natl. Acad. Sci. U.S.A.">
        <title>Comparative genomics of Ceriporiopsis subvermispora and Phanerochaete chrysosporium provide insight into selective ligninolysis.</title>
        <authorList>
            <person name="Fernandez-Fueyo E."/>
            <person name="Ruiz-Duenas F.J."/>
            <person name="Ferreira P."/>
            <person name="Floudas D."/>
            <person name="Hibbett D.S."/>
            <person name="Canessa P."/>
            <person name="Larrondo L.F."/>
            <person name="James T.Y."/>
            <person name="Seelenfreund D."/>
            <person name="Lobos S."/>
            <person name="Polanco R."/>
            <person name="Tello M."/>
            <person name="Honda Y."/>
            <person name="Watanabe T."/>
            <person name="Watanabe T."/>
            <person name="Ryu J.S."/>
            <person name="Kubicek C.P."/>
            <person name="Schmoll M."/>
            <person name="Gaskell J."/>
            <person name="Hammel K.E."/>
            <person name="St John F.J."/>
            <person name="Vanden Wymelenberg A."/>
            <person name="Sabat G."/>
            <person name="Splinter BonDurant S."/>
            <person name="Syed K."/>
            <person name="Yadav J.S."/>
            <person name="Doddapaneni H."/>
            <person name="Subramanian V."/>
            <person name="Lavin J.L."/>
            <person name="Oguiza J.A."/>
            <person name="Perez G."/>
            <person name="Pisabarro A.G."/>
            <person name="Ramirez L."/>
            <person name="Santoyo F."/>
            <person name="Master E."/>
            <person name="Coutinho P.M."/>
            <person name="Henrissat B."/>
            <person name="Lombard V."/>
            <person name="Magnuson J.K."/>
            <person name="Kuees U."/>
            <person name="Hori C."/>
            <person name="Igarashi K."/>
            <person name="Samejima M."/>
            <person name="Held B.W."/>
            <person name="Barry K.W."/>
            <person name="LaButti K.M."/>
            <person name="Lapidus A."/>
            <person name="Lindquist E.A."/>
            <person name="Lucas S.M."/>
            <person name="Riley R."/>
            <person name="Salamov A.A."/>
            <person name="Hoffmeister D."/>
            <person name="Schwenk D."/>
            <person name="Hadar Y."/>
            <person name="Yarden O."/>
            <person name="de Vries R.P."/>
            <person name="Wiebenga A."/>
            <person name="Stenlid J."/>
            <person name="Eastwood D."/>
            <person name="Grigoriev I.V."/>
            <person name="Berka R.M."/>
            <person name="Blanchette R.A."/>
            <person name="Kersten P."/>
            <person name="Martinez A.T."/>
            <person name="Vicuna R."/>
            <person name="Cullen D."/>
        </authorList>
    </citation>
    <scope>NUCLEOTIDE SEQUENCE [LARGE SCALE GENOMIC DNA]</scope>
    <source>
        <strain evidence="2 3">B</strain>
    </source>
</reference>
<feature type="region of interest" description="Disordered" evidence="1">
    <location>
        <begin position="1"/>
        <end position="34"/>
    </location>
</feature>
<sequence length="489" mass="54746">MSSKRKTGSDHDYNCASGVQDKAQRPYNSDRPLLPPWGRSISVLSNSDNTSQTTRALCCRHAHLHLAQETGPQPPQCPAAFAFREHMDRVFLIAPAQTTVLAASSAVLVLDADRPIACRRCTATAGSDMSRQVTKLRKYRKRRNATLLSRKFVARTSAGCGDRRPRDYVGIDHRAGGPVRDGWRWWRSTRQRSDAHRDRGVGIDKDMVPRNWHSAIDRAPVLEGKASCQVNKDDVHCQAQRTRLLDCAAQNGWVVSRPLALREPFFEENRMLFCSFTVVADASDLGARRMHVPAPSFSSDKLQACAKSPVIHNPLQQAARSPILLSRTQQKTMALGIITTNKIELRRMLVSPLARWRGVLIPGTTKRARVKSQSYFRPISVQITHMPSFVFRAVTHSGTLYATPAKHRGQTLKRCAGRDGIMEHRMKLRILKSSNRASPGLLAAVVYHDVGSFLVIAMLHVSRRQYCEPSNVSLRRDKGETQQAINKPQ</sequence>
<protein>
    <submittedName>
        <fullName evidence="2">Uncharacterized protein</fullName>
    </submittedName>
</protein>